<reference evidence="1 2" key="1">
    <citation type="submission" date="2016-12" db="EMBL/GenBank/DDBJ databases">
        <authorList>
            <person name="Song W.-J."/>
            <person name="Kurnit D.M."/>
        </authorList>
    </citation>
    <scope>NUCLEOTIDE SEQUENCE [LARGE SCALE GENOMIC DNA]</scope>
    <source>
        <strain evidence="1 2">DSM 18488</strain>
    </source>
</reference>
<dbReference type="EMBL" id="FRFE01000019">
    <property type="protein sequence ID" value="SHO50453.1"/>
    <property type="molecule type" value="Genomic_DNA"/>
</dbReference>
<dbReference type="RefSeq" id="WP_234981210.1">
    <property type="nucleotide sequence ID" value="NZ_FRFE01000019.1"/>
</dbReference>
<evidence type="ECO:0000313" key="2">
    <source>
        <dbReference type="Proteomes" id="UP000184603"/>
    </source>
</evidence>
<keyword evidence="2" id="KW-1185">Reference proteome</keyword>
<dbReference type="AlphaFoldDB" id="A0A1M7YCW5"/>
<protein>
    <submittedName>
        <fullName evidence="1">Uncharacterized protein</fullName>
    </submittedName>
</protein>
<name>A0A1M7YCW5_9BACT</name>
<organism evidence="1 2">
    <name type="scientific">Desulfopila aestuarii DSM 18488</name>
    <dbReference type="NCBI Taxonomy" id="1121416"/>
    <lineage>
        <taxon>Bacteria</taxon>
        <taxon>Pseudomonadati</taxon>
        <taxon>Thermodesulfobacteriota</taxon>
        <taxon>Desulfobulbia</taxon>
        <taxon>Desulfobulbales</taxon>
        <taxon>Desulfocapsaceae</taxon>
        <taxon>Desulfopila</taxon>
    </lineage>
</organism>
<sequence>MMTVRTADTGESFMQITALQVLVGHVRDDRTVKNVSSRKALGIAGFKLGKVYIQQLPEWRFLRISRMVDFSLAVDSQCGT</sequence>
<gene>
    <name evidence="1" type="ORF">SAMN02745220_03459</name>
</gene>
<dbReference type="Proteomes" id="UP000184603">
    <property type="component" value="Unassembled WGS sequence"/>
</dbReference>
<proteinExistence type="predicted"/>
<accession>A0A1M7YCW5</accession>
<evidence type="ECO:0000313" key="1">
    <source>
        <dbReference type="EMBL" id="SHO50453.1"/>
    </source>
</evidence>